<dbReference type="PROSITE" id="PS51724">
    <property type="entry name" value="SPOR"/>
    <property type="match status" value="1"/>
</dbReference>
<dbReference type="PROSITE" id="PS50005">
    <property type="entry name" value="TPR"/>
    <property type="match status" value="2"/>
</dbReference>
<dbReference type="Proteomes" id="UP001203058">
    <property type="component" value="Unassembled WGS sequence"/>
</dbReference>
<feature type="signal peptide" evidence="5">
    <location>
        <begin position="1"/>
        <end position="23"/>
    </location>
</feature>
<dbReference type="EMBL" id="JAKZHW010000001">
    <property type="protein sequence ID" value="MCH8615288.1"/>
    <property type="molecule type" value="Genomic_DNA"/>
</dbReference>
<organism evidence="7 8">
    <name type="scientific">Sphingomonas telluris</name>
    <dbReference type="NCBI Taxonomy" id="2907998"/>
    <lineage>
        <taxon>Bacteria</taxon>
        <taxon>Pseudomonadati</taxon>
        <taxon>Pseudomonadota</taxon>
        <taxon>Alphaproteobacteria</taxon>
        <taxon>Sphingomonadales</taxon>
        <taxon>Sphingomonadaceae</taxon>
        <taxon>Sphingomonas</taxon>
    </lineage>
</organism>
<evidence type="ECO:0000313" key="8">
    <source>
        <dbReference type="Proteomes" id="UP001203058"/>
    </source>
</evidence>
<dbReference type="InterPro" id="IPR007730">
    <property type="entry name" value="SPOR-like_dom"/>
</dbReference>
<dbReference type="Pfam" id="PF14559">
    <property type="entry name" value="TPR_19"/>
    <property type="match status" value="1"/>
</dbReference>
<dbReference type="Gene3D" id="3.30.70.1070">
    <property type="entry name" value="Sporulation related repeat"/>
    <property type="match status" value="1"/>
</dbReference>
<dbReference type="PANTHER" id="PTHR45586:SF1">
    <property type="entry name" value="LIPOPOLYSACCHARIDE ASSEMBLY PROTEIN B"/>
    <property type="match status" value="1"/>
</dbReference>
<gene>
    <name evidence="7" type="ORF">LZ016_04105</name>
</gene>
<keyword evidence="5" id="KW-0732">Signal</keyword>
<dbReference type="InterPro" id="IPR011990">
    <property type="entry name" value="TPR-like_helical_dom_sf"/>
</dbReference>
<comment type="caution">
    <text evidence="7">The sequence shown here is derived from an EMBL/GenBank/DDBJ whole genome shotgun (WGS) entry which is preliminary data.</text>
</comment>
<feature type="repeat" description="TPR" evidence="3">
    <location>
        <begin position="73"/>
        <end position="106"/>
    </location>
</feature>
<dbReference type="InterPro" id="IPR019734">
    <property type="entry name" value="TPR_rpt"/>
</dbReference>
<keyword evidence="2 3" id="KW-0802">TPR repeat</keyword>
<dbReference type="Gene3D" id="1.25.40.10">
    <property type="entry name" value="Tetratricopeptide repeat domain"/>
    <property type="match status" value="1"/>
</dbReference>
<feature type="region of interest" description="Disordered" evidence="4">
    <location>
        <begin position="329"/>
        <end position="348"/>
    </location>
</feature>
<protein>
    <submittedName>
        <fullName evidence="7">Tetratricopeptide repeat protein</fullName>
    </submittedName>
</protein>
<dbReference type="SUPFAM" id="SSF110997">
    <property type="entry name" value="Sporulation related repeat"/>
    <property type="match status" value="1"/>
</dbReference>
<evidence type="ECO:0000313" key="7">
    <source>
        <dbReference type="EMBL" id="MCH8615288.1"/>
    </source>
</evidence>
<keyword evidence="1" id="KW-0677">Repeat</keyword>
<dbReference type="InterPro" id="IPR011717">
    <property type="entry name" value="TPR-4"/>
</dbReference>
<feature type="domain" description="SPOR" evidence="6">
    <location>
        <begin position="348"/>
        <end position="432"/>
    </location>
</feature>
<evidence type="ECO:0000256" key="4">
    <source>
        <dbReference type="SAM" id="MobiDB-lite"/>
    </source>
</evidence>
<evidence type="ECO:0000256" key="5">
    <source>
        <dbReference type="SAM" id="SignalP"/>
    </source>
</evidence>
<keyword evidence="8" id="KW-1185">Reference proteome</keyword>
<dbReference type="PANTHER" id="PTHR45586">
    <property type="entry name" value="TPR REPEAT-CONTAINING PROTEIN PA4667"/>
    <property type="match status" value="1"/>
</dbReference>
<dbReference type="Pfam" id="PF07721">
    <property type="entry name" value="TPR_4"/>
    <property type="match status" value="1"/>
</dbReference>
<accession>A0ABS9VKP5</accession>
<dbReference type="InterPro" id="IPR036680">
    <property type="entry name" value="SPOR-like_sf"/>
</dbReference>
<sequence length="442" mass="44767">MKALRFGSAVSAVALATILAGCAAPTSRNGTALNTAKANVAYGLRAQMALESGDFSSAIDFAEKAVEASPQDATVRAVLANAYFGAGRFASAEAAYTDALSLAPNQPQVILKLALVQIAQGKNGQALALLDSARNMIEPADYGLALALAGQPAQAVEVLEPAARSSDADARVRQNLALAYALGGDWVAARTVAAQDLSPADVDARVQQWMALAKPARASDQVAALVGVSPAAVDPGQPFRLALSPTNPGVAVAAAEAQPPVQVAEAAQAPAPVQPAPVPAVAEASPAPAPTPTPAAQSNVAAISQAAAIAPEAPAAFAAMASNFAPKAKPAAAPKKPAPVRRASLPRASGQSKSVVQLGAYSSSERVSAAWAQLSKKYPALANYAPVRAKFDGPKGTVWRLSIQGFETQGDALASCKSLRSRGGNCFVRSNAGDAPVQFASR</sequence>
<name>A0ABS9VKP5_9SPHN</name>
<dbReference type="Pfam" id="PF05036">
    <property type="entry name" value="SPOR"/>
    <property type="match status" value="1"/>
</dbReference>
<dbReference type="InterPro" id="IPR051012">
    <property type="entry name" value="CellSynth/LPSAsmb/PSIAsmb"/>
</dbReference>
<feature type="repeat" description="TPR" evidence="3">
    <location>
        <begin position="39"/>
        <end position="72"/>
    </location>
</feature>
<evidence type="ECO:0000256" key="3">
    <source>
        <dbReference type="PROSITE-ProRule" id="PRU00339"/>
    </source>
</evidence>
<dbReference type="SMART" id="SM00028">
    <property type="entry name" value="TPR"/>
    <property type="match status" value="2"/>
</dbReference>
<evidence type="ECO:0000256" key="2">
    <source>
        <dbReference type="ARBA" id="ARBA00022803"/>
    </source>
</evidence>
<proteinExistence type="predicted"/>
<evidence type="ECO:0000259" key="6">
    <source>
        <dbReference type="PROSITE" id="PS51724"/>
    </source>
</evidence>
<dbReference type="RefSeq" id="WP_241446028.1">
    <property type="nucleotide sequence ID" value="NZ_JAKZHW010000001.1"/>
</dbReference>
<feature type="chain" id="PRO_5047370975" evidence="5">
    <location>
        <begin position="24"/>
        <end position="442"/>
    </location>
</feature>
<evidence type="ECO:0000256" key="1">
    <source>
        <dbReference type="ARBA" id="ARBA00022737"/>
    </source>
</evidence>
<reference evidence="7 8" key="1">
    <citation type="submission" date="2022-03" db="EMBL/GenBank/DDBJ databases">
        <authorList>
            <person name="Jo J.-H."/>
            <person name="Im W.-T."/>
        </authorList>
    </citation>
    <scope>NUCLEOTIDE SEQUENCE [LARGE SCALE GENOMIC DNA]</scope>
    <source>
        <strain evidence="7 8">SM33</strain>
    </source>
</reference>
<dbReference type="SUPFAM" id="SSF48452">
    <property type="entry name" value="TPR-like"/>
    <property type="match status" value="1"/>
</dbReference>
<dbReference type="PROSITE" id="PS51257">
    <property type="entry name" value="PROKAR_LIPOPROTEIN"/>
    <property type="match status" value="1"/>
</dbReference>